<comment type="caution">
    <text evidence="1">The sequence shown here is derived from an EMBL/GenBank/DDBJ whole genome shotgun (WGS) entry which is preliminary data.</text>
</comment>
<protein>
    <submittedName>
        <fullName evidence="1">Uncharacterized protein</fullName>
    </submittedName>
</protein>
<sequence>MSSTSFIVRASSADQLGNGEDLMALPGDDTPLTDAREYTWHGLRGRWGFPAWAEKLHKRMLLWLDGEEVVYAEYGWDNELPDERYAYDITEARSLWVFVLTTRFALSVEIEKAESGTEAARVTRWELVNRSAITSLDAKFPPEVQEALGLTLHVKYDGITRDVTIPAYQPIEPPADRRVPLFASLRDDLYAE</sequence>
<evidence type="ECO:0000313" key="2">
    <source>
        <dbReference type="Proteomes" id="UP001196843"/>
    </source>
</evidence>
<evidence type="ECO:0000313" key="1">
    <source>
        <dbReference type="EMBL" id="MBW9093123.1"/>
    </source>
</evidence>
<reference evidence="1 2" key="1">
    <citation type="journal article" date="2021" name="MBio">
        <title>Poor Competitiveness of Bradyrhizobium in Pigeon Pea Root Colonization in Indian Soils.</title>
        <authorList>
            <person name="Chalasani D."/>
            <person name="Basu A."/>
            <person name="Pullabhotla S.V.S.R.N."/>
            <person name="Jorrin B."/>
            <person name="Neal A.L."/>
            <person name="Poole P.S."/>
            <person name="Podile A.R."/>
            <person name="Tkacz A."/>
        </authorList>
    </citation>
    <scope>NUCLEOTIDE SEQUENCE [LARGE SCALE GENOMIC DNA]</scope>
    <source>
        <strain evidence="1 2">HU14</strain>
    </source>
</reference>
<name>A0ABS7HJX8_9MICO</name>
<dbReference type="EMBL" id="JAEUAW010000003">
    <property type="protein sequence ID" value="MBW9093123.1"/>
    <property type="molecule type" value="Genomic_DNA"/>
</dbReference>
<organism evidence="1 2">
    <name type="scientific">Microbacterium jejuense</name>
    <dbReference type="NCBI Taxonomy" id="1263637"/>
    <lineage>
        <taxon>Bacteria</taxon>
        <taxon>Bacillati</taxon>
        <taxon>Actinomycetota</taxon>
        <taxon>Actinomycetes</taxon>
        <taxon>Micrococcales</taxon>
        <taxon>Microbacteriaceae</taxon>
        <taxon>Microbacterium</taxon>
    </lineage>
</organism>
<dbReference type="Proteomes" id="UP001196843">
    <property type="component" value="Unassembled WGS sequence"/>
</dbReference>
<accession>A0ABS7HJX8</accession>
<gene>
    <name evidence="1" type="ORF">JNB62_05460</name>
</gene>
<keyword evidence="2" id="KW-1185">Reference proteome</keyword>
<proteinExistence type="predicted"/>
<dbReference type="RefSeq" id="WP_220299845.1">
    <property type="nucleotide sequence ID" value="NZ_JAEUAW010000003.1"/>
</dbReference>